<dbReference type="Gene3D" id="2.60.40.2440">
    <property type="entry name" value="Carbohydrate binding type-21 domain"/>
    <property type="match status" value="1"/>
</dbReference>
<dbReference type="InterPro" id="IPR005036">
    <property type="entry name" value="CBM21_dom"/>
</dbReference>
<sequence length="903" mass="100514">MSILFDKKNGSKLKPSLKSYSSFDDSTSNNKTHNRSLSNTSSLSSFSSMKNVRFATNLTTVKNFDIAAEPISISHENSPTLRPVASVPQPSIRDENVLYLSDYDDFTRHVDLNFLHGFHKSRDISFFLDDDDTGDDDDDENVDDGFIRDHELKQFFGSLYANSSSKKLSNTCGNSDIHNELNANSSRAGHDYRNMSSSLSQIKNIDNSLATSVPNIPNCVSNTGSSRYGTDDLLTEMNWKLVNSNVNSHRKSSNSNDANIHLVSLTQNNHTNDSIVGRIIVKNISFEKFIEAKYTFNNWKDIHYSTALFKKSISSDLDEFEFTINLNTLKYILQFKNILQFHSDTANLNMELCCRYDVNGETYYDNNEYDNYCSTLMVTRVISAPLVNPIHVANDIEKSVVVSGPEKKQPTNTTTKKPLTPSAPRISSVNGSLSSNIFFGKPSSRRRRISSRTFSDNTDYYNTSPLKHLYHSDPTSWVKPKRLNEVLYDSNTPSSSETDGNAVRNDSISHIMQEPLTEREHLFSELDYTNLNDSMDTLTSINLMNHSINSYETLNNSKNVAETTPNASIEQTIPKLNLQDETLIINEISNDSVIELEFSQSPMNPVMGELESNEDKQSVVTDTTLDIEALKRTNVSPPPLPPVVPVLNYYDCYSTANNSVETITQPLSETPASYLKNTDELPINRNLNSFEESLSKMYNIPLTTDNSHSTINNPISKDPGLPIVVDTDNSEANDDTKSSISSGSGTIIASDHIMGTRDSVILPTESNGTDYQKFLTSSYFGRPSSSSSSVSTTDSSMSTNSIVTSNSGSLASVLSSIPSSDTGSFIYEYNNSFNNNVYRIPSKNHAPNFSDYVFNNRKNLSMMKENKSSNHGAVTVTESLELADPIETIMPPIKPTLKVSDIQ</sequence>
<dbReference type="PANTHER" id="PTHR12307">
    <property type="entry name" value="PROTEIN PHOSPHATASE 1 REGULATORY SUBUNIT"/>
    <property type="match status" value="1"/>
</dbReference>
<keyword evidence="4" id="KW-1185">Reference proteome</keyword>
<dbReference type="Pfam" id="PF03370">
    <property type="entry name" value="CBM_21"/>
    <property type="match status" value="1"/>
</dbReference>
<reference evidence="3 4" key="1">
    <citation type="submission" date="2024-05" db="EMBL/GenBank/DDBJ databases">
        <title>Long read based assembly of the Candida bracarensis genome reveals expanded adhesin content.</title>
        <authorList>
            <person name="Marcet-Houben M."/>
            <person name="Ksiezopolska E."/>
            <person name="Gabaldon T."/>
        </authorList>
    </citation>
    <scope>NUCLEOTIDE SEQUENCE [LARGE SCALE GENOMIC DNA]</scope>
    <source>
        <strain evidence="3 4">CBM6</strain>
    </source>
</reference>
<protein>
    <submittedName>
        <fullName evidence="3">Serine/threonine-protein phosphatase 1 regulatory subunit GAC1</fullName>
    </submittedName>
</protein>
<feature type="region of interest" description="Disordered" evidence="1">
    <location>
        <begin position="401"/>
        <end position="427"/>
    </location>
</feature>
<feature type="region of interest" description="Disordered" evidence="1">
    <location>
        <begin position="780"/>
        <end position="801"/>
    </location>
</feature>
<dbReference type="InterPro" id="IPR038175">
    <property type="entry name" value="CBM21_dom_sf"/>
</dbReference>
<feature type="region of interest" description="Disordered" evidence="1">
    <location>
        <begin position="19"/>
        <end position="43"/>
    </location>
</feature>
<comment type="caution">
    <text evidence="3">The sequence shown here is derived from an EMBL/GenBank/DDBJ whole genome shotgun (WGS) entry which is preliminary data.</text>
</comment>
<dbReference type="EMBL" id="JBEVYD010000011">
    <property type="protein sequence ID" value="KAL3229598.1"/>
    <property type="molecule type" value="Genomic_DNA"/>
</dbReference>
<dbReference type="PANTHER" id="PTHR12307:SF51">
    <property type="entry name" value="SERINE_THREONINE-PROTEIN PHOSPHATASE 1 REGULATORY SUBUNIT GAC1-RELATED"/>
    <property type="match status" value="1"/>
</dbReference>
<accession>A0ABR4NNM1</accession>
<evidence type="ECO:0000313" key="3">
    <source>
        <dbReference type="EMBL" id="KAL3229598.1"/>
    </source>
</evidence>
<dbReference type="InterPro" id="IPR050782">
    <property type="entry name" value="PP1_regulatory_subunit_3"/>
</dbReference>
<dbReference type="Proteomes" id="UP001623330">
    <property type="component" value="Unassembled WGS sequence"/>
</dbReference>
<proteinExistence type="predicted"/>
<evidence type="ECO:0000313" key="4">
    <source>
        <dbReference type="Proteomes" id="UP001623330"/>
    </source>
</evidence>
<evidence type="ECO:0000259" key="2">
    <source>
        <dbReference type="PROSITE" id="PS51159"/>
    </source>
</evidence>
<feature type="domain" description="CBM21" evidence="2">
    <location>
        <begin position="252"/>
        <end position="375"/>
    </location>
</feature>
<organism evidence="3 4">
    <name type="scientific">Nakaseomyces bracarensis</name>
    <dbReference type="NCBI Taxonomy" id="273131"/>
    <lineage>
        <taxon>Eukaryota</taxon>
        <taxon>Fungi</taxon>
        <taxon>Dikarya</taxon>
        <taxon>Ascomycota</taxon>
        <taxon>Saccharomycotina</taxon>
        <taxon>Saccharomycetes</taxon>
        <taxon>Saccharomycetales</taxon>
        <taxon>Saccharomycetaceae</taxon>
        <taxon>Nakaseomyces</taxon>
    </lineage>
</organism>
<gene>
    <name evidence="3" type="ORF">RNJ44_01734</name>
</gene>
<dbReference type="PROSITE" id="PS51159">
    <property type="entry name" value="CBM21"/>
    <property type="match status" value="1"/>
</dbReference>
<name>A0ABR4NNM1_9SACH</name>
<evidence type="ECO:0000256" key="1">
    <source>
        <dbReference type="SAM" id="MobiDB-lite"/>
    </source>
</evidence>
<feature type="compositionally biased region" description="Low complexity" evidence="1">
    <location>
        <begin position="410"/>
        <end position="420"/>
    </location>
</feature>